<dbReference type="Proteomes" id="UP000807504">
    <property type="component" value="Unassembled WGS sequence"/>
</dbReference>
<name>A0A8T0FMQ4_ARGBR</name>
<evidence type="ECO:0000313" key="3">
    <source>
        <dbReference type="Proteomes" id="UP000807504"/>
    </source>
</evidence>
<accession>A0A8T0FMQ4</accession>
<keyword evidence="3" id="KW-1185">Reference proteome</keyword>
<feature type="region of interest" description="Disordered" evidence="1">
    <location>
        <begin position="64"/>
        <end position="88"/>
    </location>
</feature>
<evidence type="ECO:0000256" key="1">
    <source>
        <dbReference type="SAM" id="MobiDB-lite"/>
    </source>
</evidence>
<organism evidence="2 3">
    <name type="scientific">Argiope bruennichi</name>
    <name type="common">Wasp spider</name>
    <name type="synonym">Aranea bruennichi</name>
    <dbReference type="NCBI Taxonomy" id="94029"/>
    <lineage>
        <taxon>Eukaryota</taxon>
        <taxon>Metazoa</taxon>
        <taxon>Ecdysozoa</taxon>
        <taxon>Arthropoda</taxon>
        <taxon>Chelicerata</taxon>
        <taxon>Arachnida</taxon>
        <taxon>Araneae</taxon>
        <taxon>Araneomorphae</taxon>
        <taxon>Entelegynae</taxon>
        <taxon>Araneoidea</taxon>
        <taxon>Araneidae</taxon>
        <taxon>Argiope</taxon>
    </lineage>
</organism>
<sequence>MLQNLFGTVVTENLIPLLTPITQQNLIENAPHNQFASPVIPSPLWPAGSVRTACSMSPYGILFPSPPADGSSVPPRRKSEANGRKETL</sequence>
<reference evidence="2" key="1">
    <citation type="journal article" date="2020" name="bioRxiv">
        <title>Chromosome-level reference genome of the European wasp spider Argiope bruennichi: a resource for studies on range expansion and evolutionary adaptation.</title>
        <authorList>
            <person name="Sheffer M.M."/>
            <person name="Hoppe A."/>
            <person name="Krehenwinkel H."/>
            <person name="Uhl G."/>
            <person name="Kuss A.W."/>
            <person name="Jensen L."/>
            <person name="Jensen C."/>
            <person name="Gillespie R.G."/>
            <person name="Hoff K.J."/>
            <person name="Prost S."/>
        </authorList>
    </citation>
    <scope>NUCLEOTIDE SEQUENCE</scope>
</reference>
<proteinExistence type="predicted"/>
<comment type="caution">
    <text evidence="2">The sequence shown here is derived from an EMBL/GenBank/DDBJ whole genome shotgun (WGS) entry which is preliminary data.</text>
</comment>
<gene>
    <name evidence="2" type="ORF">HNY73_003352</name>
</gene>
<protein>
    <submittedName>
        <fullName evidence="2">Uncharacterized protein</fullName>
    </submittedName>
</protein>
<dbReference type="EMBL" id="JABXBU010000003">
    <property type="protein sequence ID" value="KAF8791655.1"/>
    <property type="molecule type" value="Genomic_DNA"/>
</dbReference>
<feature type="compositionally biased region" description="Basic and acidic residues" evidence="1">
    <location>
        <begin position="77"/>
        <end position="88"/>
    </location>
</feature>
<dbReference type="AlphaFoldDB" id="A0A8T0FMQ4"/>
<reference evidence="2" key="2">
    <citation type="submission" date="2020-06" db="EMBL/GenBank/DDBJ databases">
        <authorList>
            <person name="Sheffer M."/>
        </authorList>
    </citation>
    <scope>NUCLEOTIDE SEQUENCE</scope>
</reference>
<evidence type="ECO:0000313" key="2">
    <source>
        <dbReference type="EMBL" id="KAF8791655.1"/>
    </source>
</evidence>